<evidence type="ECO:0000256" key="7">
    <source>
        <dbReference type="PROSITE-ProRule" id="PRU01373"/>
    </source>
</evidence>
<dbReference type="PROSITE" id="PS52029">
    <property type="entry name" value="LD_TPASE"/>
    <property type="match status" value="1"/>
</dbReference>
<dbReference type="GO" id="GO:0008360">
    <property type="term" value="P:regulation of cell shape"/>
    <property type="evidence" value="ECO:0007669"/>
    <property type="project" value="UniProtKB-UniRule"/>
</dbReference>
<evidence type="ECO:0000256" key="4">
    <source>
        <dbReference type="ARBA" id="ARBA00022960"/>
    </source>
</evidence>
<proteinExistence type="inferred from homology"/>
<dbReference type="Gene3D" id="2.40.440.10">
    <property type="entry name" value="L,D-transpeptidase catalytic domain-like"/>
    <property type="match status" value="1"/>
</dbReference>
<feature type="signal peptide" evidence="8">
    <location>
        <begin position="1"/>
        <end position="18"/>
    </location>
</feature>
<dbReference type="InterPro" id="IPR050979">
    <property type="entry name" value="LD-transpeptidase"/>
</dbReference>
<dbReference type="GO" id="GO:0016740">
    <property type="term" value="F:transferase activity"/>
    <property type="evidence" value="ECO:0007669"/>
    <property type="project" value="UniProtKB-KW"/>
</dbReference>
<dbReference type="GO" id="GO:0071972">
    <property type="term" value="F:peptidoglycan L,D-transpeptidase activity"/>
    <property type="evidence" value="ECO:0007669"/>
    <property type="project" value="TreeGrafter"/>
</dbReference>
<dbReference type="PROSITE" id="PS51257">
    <property type="entry name" value="PROKAR_LIPOPROTEIN"/>
    <property type="match status" value="1"/>
</dbReference>
<feature type="active site" description="Proton donor/acceptor" evidence="7">
    <location>
        <position position="146"/>
    </location>
</feature>
<reference evidence="10 11" key="1">
    <citation type="submission" date="2020-04" db="EMBL/GenBank/DDBJ databases">
        <title>Luteolibacter sp. G-1-1-1 isolated from soil.</title>
        <authorList>
            <person name="Dahal R.H."/>
        </authorList>
    </citation>
    <scope>NUCLEOTIDE SEQUENCE [LARGE SCALE GENOMIC DNA]</scope>
    <source>
        <strain evidence="10 11">G-1-1-1</strain>
    </source>
</reference>
<evidence type="ECO:0000313" key="10">
    <source>
        <dbReference type="EMBL" id="QJE96806.1"/>
    </source>
</evidence>
<accession>A0A858RHZ0</accession>
<dbReference type="GO" id="GO:0018104">
    <property type="term" value="P:peptidoglycan-protein cross-linking"/>
    <property type="evidence" value="ECO:0007669"/>
    <property type="project" value="TreeGrafter"/>
</dbReference>
<evidence type="ECO:0000256" key="6">
    <source>
        <dbReference type="ARBA" id="ARBA00023316"/>
    </source>
</evidence>
<dbReference type="GO" id="GO:0005576">
    <property type="term" value="C:extracellular region"/>
    <property type="evidence" value="ECO:0007669"/>
    <property type="project" value="TreeGrafter"/>
</dbReference>
<comment type="similarity">
    <text evidence="2">Belongs to the YkuD family.</text>
</comment>
<dbReference type="AlphaFoldDB" id="A0A858RHZ0"/>
<evidence type="ECO:0000259" key="9">
    <source>
        <dbReference type="PROSITE" id="PS52029"/>
    </source>
</evidence>
<evidence type="ECO:0000256" key="1">
    <source>
        <dbReference type="ARBA" id="ARBA00004752"/>
    </source>
</evidence>
<keyword evidence="11" id="KW-1185">Reference proteome</keyword>
<dbReference type="PANTHER" id="PTHR30582:SF2">
    <property type="entry name" value="L,D-TRANSPEPTIDASE YCIB-RELATED"/>
    <property type="match status" value="1"/>
</dbReference>
<evidence type="ECO:0000256" key="5">
    <source>
        <dbReference type="ARBA" id="ARBA00022984"/>
    </source>
</evidence>
<keyword evidence="3" id="KW-0808">Transferase</keyword>
<name>A0A858RHZ0_9BACT</name>
<feature type="active site" description="Nucleophile" evidence="7">
    <location>
        <position position="159"/>
    </location>
</feature>
<dbReference type="RefSeq" id="WP_169455206.1">
    <property type="nucleotide sequence ID" value="NZ_CP051774.1"/>
</dbReference>
<dbReference type="InterPro" id="IPR005490">
    <property type="entry name" value="LD_TPept_cat_dom"/>
</dbReference>
<dbReference type="CDD" id="cd16913">
    <property type="entry name" value="YkuD_like"/>
    <property type="match status" value="1"/>
</dbReference>
<feature type="domain" description="L,D-TPase catalytic" evidence="9">
    <location>
        <begin position="52"/>
        <end position="183"/>
    </location>
</feature>
<dbReference type="PANTHER" id="PTHR30582">
    <property type="entry name" value="L,D-TRANSPEPTIDASE"/>
    <property type="match status" value="1"/>
</dbReference>
<dbReference type="KEGG" id="luo:HHL09_13775"/>
<evidence type="ECO:0000256" key="3">
    <source>
        <dbReference type="ARBA" id="ARBA00022679"/>
    </source>
</evidence>
<protein>
    <submittedName>
        <fullName evidence="10">L,D-transpeptidase</fullName>
    </submittedName>
</protein>
<dbReference type="GO" id="GO:0071555">
    <property type="term" value="P:cell wall organization"/>
    <property type="evidence" value="ECO:0007669"/>
    <property type="project" value="UniProtKB-UniRule"/>
</dbReference>
<dbReference type="Proteomes" id="UP000501812">
    <property type="component" value="Chromosome"/>
</dbReference>
<evidence type="ECO:0000256" key="2">
    <source>
        <dbReference type="ARBA" id="ARBA00005992"/>
    </source>
</evidence>
<evidence type="ECO:0000313" key="11">
    <source>
        <dbReference type="Proteomes" id="UP000501812"/>
    </source>
</evidence>
<comment type="pathway">
    <text evidence="1 7">Cell wall biogenesis; peptidoglycan biosynthesis.</text>
</comment>
<keyword evidence="8" id="KW-0732">Signal</keyword>
<dbReference type="InterPro" id="IPR038063">
    <property type="entry name" value="Transpep_catalytic_dom"/>
</dbReference>
<keyword evidence="6 7" id="KW-0961">Cell wall biogenesis/degradation</keyword>
<dbReference type="EMBL" id="CP051774">
    <property type="protein sequence ID" value="QJE96806.1"/>
    <property type="molecule type" value="Genomic_DNA"/>
</dbReference>
<sequence>MKFLKPLCLAAAALAAGALSSCSTTGSSSGGGLAAYQSYDRPAKKPSNPSAVKVKVSLSKQRVYVMENGSPLLVMPVSVGAPGSVTPAGNFTIFNKEHFHRANTHGYAYSGNSVRKTMLSSKPGGWLFKGTPMPYWCEFKPNYGFHTGWVKHTPCTHGCIRMHENLAPKFYNLVKVGTQVNIAQSQPEDSTLGNIPLPPDAGPLPDYDPMSMYVGNGYFTRHKAPSYE</sequence>
<evidence type="ECO:0000256" key="8">
    <source>
        <dbReference type="SAM" id="SignalP"/>
    </source>
</evidence>
<gene>
    <name evidence="10" type="ORF">HHL09_13775</name>
</gene>
<dbReference type="SUPFAM" id="SSF141523">
    <property type="entry name" value="L,D-transpeptidase catalytic domain-like"/>
    <property type="match status" value="1"/>
</dbReference>
<feature type="chain" id="PRO_5032801351" evidence="8">
    <location>
        <begin position="19"/>
        <end position="228"/>
    </location>
</feature>
<keyword evidence="5 7" id="KW-0573">Peptidoglycan synthesis</keyword>
<dbReference type="Pfam" id="PF03734">
    <property type="entry name" value="YkuD"/>
    <property type="match status" value="1"/>
</dbReference>
<dbReference type="UniPathway" id="UPA00219"/>
<organism evidence="10 11">
    <name type="scientific">Luteolibacter luteus</name>
    <dbReference type="NCBI Taxonomy" id="2728835"/>
    <lineage>
        <taxon>Bacteria</taxon>
        <taxon>Pseudomonadati</taxon>
        <taxon>Verrucomicrobiota</taxon>
        <taxon>Verrucomicrobiia</taxon>
        <taxon>Verrucomicrobiales</taxon>
        <taxon>Verrucomicrobiaceae</taxon>
        <taxon>Luteolibacter</taxon>
    </lineage>
</organism>
<keyword evidence="4 7" id="KW-0133">Cell shape</keyword>